<feature type="compositionally biased region" description="Polar residues" evidence="1">
    <location>
        <begin position="552"/>
        <end position="561"/>
    </location>
</feature>
<feature type="compositionally biased region" description="Low complexity" evidence="1">
    <location>
        <begin position="518"/>
        <end position="543"/>
    </location>
</feature>
<keyword evidence="2" id="KW-0472">Membrane</keyword>
<reference evidence="3" key="1">
    <citation type="journal article" date="2020" name="Fungal Divers.">
        <title>Resolving the Mortierellaceae phylogeny through synthesis of multi-gene phylogenetics and phylogenomics.</title>
        <authorList>
            <person name="Vandepol N."/>
            <person name="Liber J."/>
            <person name="Desiro A."/>
            <person name="Na H."/>
            <person name="Kennedy M."/>
            <person name="Barry K."/>
            <person name="Grigoriev I.V."/>
            <person name="Miller A.N."/>
            <person name="O'Donnell K."/>
            <person name="Stajich J.E."/>
            <person name="Bonito G."/>
        </authorList>
    </citation>
    <scope>NUCLEOTIDE SEQUENCE</scope>
    <source>
        <strain evidence="3">MES-2147</strain>
    </source>
</reference>
<keyword evidence="4" id="KW-1185">Reference proteome</keyword>
<dbReference type="OrthoDB" id="2131431at2759"/>
<evidence type="ECO:0000313" key="3">
    <source>
        <dbReference type="EMBL" id="KAF9997615.1"/>
    </source>
</evidence>
<feature type="transmembrane region" description="Helical" evidence="2">
    <location>
        <begin position="123"/>
        <end position="142"/>
    </location>
</feature>
<feature type="transmembrane region" description="Helical" evidence="2">
    <location>
        <begin position="326"/>
        <end position="345"/>
    </location>
</feature>
<feature type="transmembrane region" description="Helical" evidence="2">
    <location>
        <begin position="37"/>
        <end position="58"/>
    </location>
</feature>
<feature type="non-terminal residue" evidence="3">
    <location>
        <position position="561"/>
    </location>
</feature>
<dbReference type="Proteomes" id="UP000749646">
    <property type="component" value="Unassembled WGS sequence"/>
</dbReference>
<feature type="transmembrane region" description="Helical" evidence="2">
    <location>
        <begin position="224"/>
        <end position="240"/>
    </location>
</feature>
<evidence type="ECO:0000313" key="4">
    <source>
        <dbReference type="Proteomes" id="UP000749646"/>
    </source>
</evidence>
<sequence>MHSHSPSPSPTPVSDMMLCDWTRNAANCEDADFIKNMLISSSVFHLLTGLFGVWLLVYRNRGFNHKIFTGLFMMVGSGIRPKPMDCLAFFFTIASFVKIPANLVLIFDHLSDAYWLRVGLEQLYWLSIAFAFSTYFVGLLYAMPVTRCEGIFAVYQPETAFGSKPLSPIHVLTPTTVQKNTMLVIGAVYPTLFGAGLGIASGALYDQGKIEASRILMICQHTNWVLIMYVMAIMFFYYGLKFTFILRANIMIAEAALKAPRTAFGFGINNLKSCSPARFLLIQLQITGFGGCAMTVLAGTLCLLWVLFERQILSMQSDVLPHTMAFFWTCSMAMAFFVLMALIAGQTIRNRGRGLHVPSNNMSHSCGLPSSDHGDFSEGSLQRQENVDRNQQNYYNKGPKPEILHTIDKQLPLRSGDLETGGGGVVVVGGGNESEYGPYMVPSLTPPPRPYIQSVSLMPIMTTNLRESVFGGMSPREDKRTSSPPTFPGFSMITPPLLSMRSSSRNNGLPRISTNSVGSRGTPTHHTTPSTSTTGSSSRLSRTSSKHDESSPRSINMSFRD</sequence>
<proteinExistence type="predicted"/>
<name>A0A9P6MG53_9FUNG</name>
<keyword evidence="2" id="KW-1133">Transmembrane helix</keyword>
<protein>
    <submittedName>
        <fullName evidence="3">Uncharacterized protein</fullName>
    </submittedName>
</protein>
<comment type="caution">
    <text evidence="3">The sequence shown here is derived from an EMBL/GenBank/DDBJ whole genome shotgun (WGS) entry which is preliminary data.</text>
</comment>
<keyword evidence="2" id="KW-0812">Transmembrane</keyword>
<evidence type="ECO:0000256" key="1">
    <source>
        <dbReference type="SAM" id="MobiDB-lite"/>
    </source>
</evidence>
<organism evidence="3 4">
    <name type="scientific">Modicella reniformis</name>
    <dbReference type="NCBI Taxonomy" id="1440133"/>
    <lineage>
        <taxon>Eukaryota</taxon>
        <taxon>Fungi</taxon>
        <taxon>Fungi incertae sedis</taxon>
        <taxon>Mucoromycota</taxon>
        <taxon>Mortierellomycotina</taxon>
        <taxon>Mortierellomycetes</taxon>
        <taxon>Mortierellales</taxon>
        <taxon>Mortierellaceae</taxon>
        <taxon>Modicella</taxon>
    </lineage>
</organism>
<feature type="region of interest" description="Disordered" evidence="1">
    <location>
        <begin position="470"/>
        <end position="561"/>
    </location>
</feature>
<gene>
    <name evidence="3" type="ORF">BGZ65_006800</name>
</gene>
<feature type="transmembrane region" description="Helical" evidence="2">
    <location>
        <begin position="279"/>
        <end position="306"/>
    </location>
</feature>
<feature type="transmembrane region" description="Helical" evidence="2">
    <location>
        <begin position="182"/>
        <end position="204"/>
    </location>
</feature>
<feature type="compositionally biased region" description="Polar residues" evidence="1">
    <location>
        <begin position="500"/>
        <end position="517"/>
    </location>
</feature>
<dbReference type="AlphaFoldDB" id="A0A9P6MG53"/>
<dbReference type="EMBL" id="JAAAHW010000975">
    <property type="protein sequence ID" value="KAF9997615.1"/>
    <property type="molecule type" value="Genomic_DNA"/>
</dbReference>
<evidence type="ECO:0000256" key="2">
    <source>
        <dbReference type="SAM" id="Phobius"/>
    </source>
</evidence>
<accession>A0A9P6MG53</accession>
<feature type="transmembrane region" description="Helical" evidence="2">
    <location>
        <begin position="87"/>
        <end position="107"/>
    </location>
</feature>